<accession>A0A2P2IMS8</accession>
<evidence type="ECO:0000313" key="1">
    <source>
        <dbReference type="EMBL" id="MBW82513.1"/>
    </source>
</evidence>
<name>A0A2P2IMS8_RHIMU</name>
<dbReference type="EMBL" id="GGEC01002030">
    <property type="protein sequence ID" value="MBW82513.1"/>
    <property type="molecule type" value="Transcribed_RNA"/>
</dbReference>
<sequence>MSQEEYVSSLRDTLKKAE</sequence>
<organism evidence="1">
    <name type="scientific">Rhizophora mucronata</name>
    <name type="common">Asiatic mangrove</name>
    <dbReference type="NCBI Taxonomy" id="61149"/>
    <lineage>
        <taxon>Eukaryota</taxon>
        <taxon>Viridiplantae</taxon>
        <taxon>Streptophyta</taxon>
        <taxon>Embryophyta</taxon>
        <taxon>Tracheophyta</taxon>
        <taxon>Spermatophyta</taxon>
        <taxon>Magnoliopsida</taxon>
        <taxon>eudicotyledons</taxon>
        <taxon>Gunneridae</taxon>
        <taxon>Pentapetalae</taxon>
        <taxon>rosids</taxon>
        <taxon>fabids</taxon>
        <taxon>Malpighiales</taxon>
        <taxon>Rhizophoraceae</taxon>
        <taxon>Rhizophora</taxon>
    </lineage>
</organism>
<dbReference type="AlphaFoldDB" id="A0A2P2IMS8"/>
<reference evidence="1" key="1">
    <citation type="submission" date="2018-02" db="EMBL/GenBank/DDBJ databases">
        <title>Rhizophora mucronata_Transcriptome.</title>
        <authorList>
            <person name="Meera S.P."/>
            <person name="Sreeshan A."/>
            <person name="Augustine A."/>
        </authorList>
    </citation>
    <scope>NUCLEOTIDE SEQUENCE</scope>
    <source>
        <tissue evidence="1">Leaf</tissue>
    </source>
</reference>
<proteinExistence type="predicted"/>
<protein>
    <submittedName>
        <fullName evidence="1">Uncharacterized protein</fullName>
    </submittedName>
</protein>